<protein>
    <recommendedName>
        <fullName evidence="5">Short chain dehydrogenase</fullName>
    </recommendedName>
</protein>
<evidence type="ECO:0000313" key="4">
    <source>
        <dbReference type="Proteomes" id="UP001521150"/>
    </source>
</evidence>
<comment type="similarity">
    <text evidence="1">Belongs to the short-chain dehydrogenases/reductases (SDR) family.</text>
</comment>
<dbReference type="PANTHER" id="PTHR43115">
    <property type="entry name" value="DEHYDROGENASE/REDUCTASE SDR FAMILY MEMBER 11"/>
    <property type="match status" value="1"/>
</dbReference>
<name>A0ABS8ZW53_9PSEU</name>
<proteinExistence type="inferred from homology"/>
<reference evidence="3 4" key="1">
    <citation type="submission" date="2021-12" db="EMBL/GenBank/DDBJ databases">
        <title>Genome sequence of Kibdelosporangium philippinense ATCC 49844.</title>
        <authorList>
            <person name="Fedorov E.A."/>
            <person name="Omeragic M."/>
            <person name="Shalygina K.F."/>
            <person name="Maclea K.S."/>
        </authorList>
    </citation>
    <scope>NUCLEOTIDE SEQUENCE [LARGE SCALE GENOMIC DNA]</scope>
    <source>
        <strain evidence="3 4">ATCC 49844</strain>
    </source>
</reference>
<evidence type="ECO:0000256" key="2">
    <source>
        <dbReference type="ARBA" id="ARBA00023002"/>
    </source>
</evidence>
<evidence type="ECO:0008006" key="5">
    <source>
        <dbReference type="Google" id="ProtNLM"/>
    </source>
</evidence>
<dbReference type="EMBL" id="JAJVCN010000004">
    <property type="protein sequence ID" value="MCE7010811.1"/>
    <property type="molecule type" value="Genomic_DNA"/>
</dbReference>
<dbReference type="Gene3D" id="3.40.50.720">
    <property type="entry name" value="NAD(P)-binding Rossmann-like Domain"/>
    <property type="match status" value="1"/>
</dbReference>
<gene>
    <name evidence="3" type="ORF">LWC34_49620</name>
</gene>
<dbReference type="Proteomes" id="UP001521150">
    <property type="component" value="Unassembled WGS sequence"/>
</dbReference>
<evidence type="ECO:0000313" key="3">
    <source>
        <dbReference type="EMBL" id="MCE7010811.1"/>
    </source>
</evidence>
<keyword evidence="4" id="KW-1185">Reference proteome</keyword>
<comment type="caution">
    <text evidence="3">The sequence shown here is derived from an EMBL/GenBank/DDBJ whole genome shotgun (WGS) entry which is preliminary data.</text>
</comment>
<accession>A0ABS8ZW53</accession>
<evidence type="ECO:0000256" key="1">
    <source>
        <dbReference type="ARBA" id="ARBA00006484"/>
    </source>
</evidence>
<dbReference type="RefSeq" id="WP_233733052.1">
    <property type="nucleotide sequence ID" value="NZ_JAJVCN010000004.1"/>
</dbReference>
<sequence length="76" mass="8129">MTAAGVHVVLIEPGFTATELASHQVDPAMREAARQLAESIRTLQAEDIAAAVVYAVSQTHHVAVNEILVRPTDQLV</sequence>
<keyword evidence="2" id="KW-0560">Oxidoreductase</keyword>
<dbReference type="SUPFAM" id="SSF51735">
    <property type="entry name" value="NAD(P)-binding Rossmann-fold domains"/>
    <property type="match status" value="1"/>
</dbReference>
<dbReference type="InterPro" id="IPR036291">
    <property type="entry name" value="NAD(P)-bd_dom_sf"/>
</dbReference>
<organism evidence="3 4">
    <name type="scientific">Kibdelosporangium philippinense</name>
    <dbReference type="NCBI Taxonomy" id="211113"/>
    <lineage>
        <taxon>Bacteria</taxon>
        <taxon>Bacillati</taxon>
        <taxon>Actinomycetota</taxon>
        <taxon>Actinomycetes</taxon>
        <taxon>Pseudonocardiales</taxon>
        <taxon>Pseudonocardiaceae</taxon>
        <taxon>Kibdelosporangium</taxon>
    </lineage>
</organism>
<dbReference type="PANTHER" id="PTHR43115:SF4">
    <property type="entry name" value="DEHYDROGENASE_REDUCTASE SDR FAMILY MEMBER 11"/>
    <property type="match status" value="1"/>
</dbReference>